<feature type="compositionally biased region" description="Basic and acidic residues" evidence="1">
    <location>
        <begin position="129"/>
        <end position="140"/>
    </location>
</feature>
<evidence type="ECO:0000313" key="3">
    <source>
        <dbReference type="Proteomes" id="UP000299102"/>
    </source>
</evidence>
<evidence type="ECO:0000256" key="1">
    <source>
        <dbReference type="SAM" id="MobiDB-lite"/>
    </source>
</evidence>
<feature type="region of interest" description="Disordered" evidence="1">
    <location>
        <begin position="237"/>
        <end position="256"/>
    </location>
</feature>
<name>A0A4C1YTP9_EUMVA</name>
<comment type="caution">
    <text evidence="2">The sequence shown here is derived from an EMBL/GenBank/DDBJ whole genome shotgun (WGS) entry which is preliminary data.</text>
</comment>
<organism evidence="2 3">
    <name type="scientific">Eumeta variegata</name>
    <name type="common">Bagworm moth</name>
    <name type="synonym">Eumeta japonica</name>
    <dbReference type="NCBI Taxonomy" id="151549"/>
    <lineage>
        <taxon>Eukaryota</taxon>
        <taxon>Metazoa</taxon>
        <taxon>Ecdysozoa</taxon>
        <taxon>Arthropoda</taxon>
        <taxon>Hexapoda</taxon>
        <taxon>Insecta</taxon>
        <taxon>Pterygota</taxon>
        <taxon>Neoptera</taxon>
        <taxon>Endopterygota</taxon>
        <taxon>Lepidoptera</taxon>
        <taxon>Glossata</taxon>
        <taxon>Ditrysia</taxon>
        <taxon>Tineoidea</taxon>
        <taxon>Psychidae</taxon>
        <taxon>Oiketicinae</taxon>
        <taxon>Eumeta</taxon>
    </lineage>
</organism>
<sequence>MNPTPQYKRSIISDNTNEIPAAAYRQRDGAAGGRGRGRRARGGAAISEGRRPGAADRGARARRSSLLASCRRAAPAGPYRNSPISVQTTGKAKATIINSRSIFYKYDTVLHRLGKPNKHDGRSLSFGVGKDRRGGGEFDARRRRNNNHKIKRSPHPYHCFVYMRRGSENVTTSPYTGLRTLTSRREKIPTEGNEIEGRGEEEVASEGAGQTPLRAEGAPAPPRRRFRLLAFSKYLAKSRRQADDQQVHPGSQRHDQVHCAVVHPRLLPCRHNY</sequence>
<feature type="compositionally biased region" description="Basic and acidic residues" evidence="1">
    <location>
        <begin position="240"/>
        <end position="256"/>
    </location>
</feature>
<feature type="region of interest" description="Disordered" evidence="1">
    <location>
        <begin position="27"/>
        <end position="64"/>
    </location>
</feature>
<feature type="compositionally biased region" description="Basic and acidic residues" evidence="1">
    <location>
        <begin position="48"/>
        <end position="59"/>
    </location>
</feature>
<gene>
    <name evidence="2" type="ORF">EVAR_60040_1</name>
</gene>
<feature type="region of interest" description="Disordered" evidence="1">
    <location>
        <begin position="182"/>
        <end position="222"/>
    </location>
</feature>
<dbReference type="Proteomes" id="UP000299102">
    <property type="component" value="Unassembled WGS sequence"/>
</dbReference>
<evidence type="ECO:0000313" key="2">
    <source>
        <dbReference type="EMBL" id="GBP79861.1"/>
    </source>
</evidence>
<accession>A0A4C1YTP9</accession>
<dbReference type="AlphaFoldDB" id="A0A4C1YTP9"/>
<dbReference type="EMBL" id="BGZK01001435">
    <property type="protein sequence ID" value="GBP79861.1"/>
    <property type="molecule type" value="Genomic_DNA"/>
</dbReference>
<protein>
    <submittedName>
        <fullName evidence="2">Uncharacterized protein</fullName>
    </submittedName>
</protein>
<feature type="compositionally biased region" description="Basic and acidic residues" evidence="1">
    <location>
        <begin position="183"/>
        <end position="201"/>
    </location>
</feature>
<feature type="region of interest" description="Disordered" evidence="1">
    <location>
        <begin position="121"/>
        <end position="140"/>
    </location>
</feature>
<reference evidence="2 3" key="1">
    <citation type="journal article" date="2019" name="Commun. Biol.">
        <title>The bagworm genome reveals a unique fibroin gene that provides high tensile strength.</title>
        <authorList>
            <person name="Kono N."/>
            <person name="Nakamura H."/>
            <person name="Ohtoshi R."/>
            <person name="Tomita M."/>
            <person name="Numata K."/>
            <person name="Arakawa K."/>
        </authorList>
    </citation>
    <scope>NUCLEOTIDE SEQUENCE [LARGE SCALE GENOMIC DNA]</scope>
</reference>
<feature type="compositionally biased region" description="Low complexity" evidence="1">
    <location>
        <begin position="205"/>
        <end position="218"/>
    </location>
</feature>
<keyword evidence="3" id="KW-1185">Reference proteome</keyword>
<proteinExistence type="predicted"/>